<proteinExistence type="predicted"/>
<reference evidence="2" key="1">
    <citation type="journal article" date="2020" name="Cell">
        <title>Large-Scale Comparative Analyses of Tick Genomes Elucidate Their Genetic Diversity and Vector Capacities.</title>
        <authorList>
            <consortium name="Tick Genome and Microbiome Consortium (TIGMIC)"/>
            <person name="Jia N."/>
            <person name="Wang J."/>
            <person name="Shi W."/>
            <person name="Du L."/>
            <person name="Sun Y."/>
            <person name="Zhan W."/>
            <person name="Jiang J.F."/>
            <person name="Wang Q."/>
            <person name="Zhang B."/>
            <person name="Ji P."/>
            <person name="Bell-Sakyi L."/>
            <person name="Cui X.M."/>
            <person name="Yuan T.T."/>
            <person name="Jiang B.G."/>
            <person name="Yang W.F."/>
            <person name="Lam T.T."/>
            <person name="Chang Q.C."/>
            <person name="Ding S.J."/>
            <person name="Wang X.J."/>
            <person name="Zhu J.G."/>
            <person name="Ruan X.D."/>
            <person name="Zhao L."/>
            <person name="Wei J.T."/>
            <person name="Ye R.Z."/>
            <person name="Que T.C."/>
            <person name="Du C.H."/>
            <person name="Zhou Y.H."/>
            <person name="Cheng J.X."/>
            <person name="Dai P.F."/>
            <person name="Guo W.B."/>
            <person name="Han X.H."/>
            <person name="Huang E.J."/>
            <person name="Li L.F."/>
            <person name="Wei W."/>
            <person name="Gao Y.C."/>
            <person name="Liu J.Z."/>
            <person name="Shao H.Z."/>
            <person name="Wang X."/>
            <person name="Wang C.C."/>
            <person name="Yang T.C."/>
            <person name="Huo Q.B."/>
            <person name="Li W."/>
            <person name="Chen H.Y."/>
            <person name="Chen S.E."/>
            <person name="Zhou L.G."/>
            <person name="Ni X.B."/>
            <person name="Tian J.H."/>
            <person name="Sheng Y."/>
            <person name="Liu T."/>
            <person name="Pan Y.S."/>
            <person name="Xia L.Y."/>
            <person name="Li J."/>
            <person name="Zhao F."/>
            <person name="Cao W.C."/>
        </authorList>
    </citation>
    <scope>NUCLEOTIDE SEQUENCE</scope>
    <source>
        <strain evidence="2">Rsan-2018</strain>
    </source>
</reference>
<evidence type="ECO:0000256" key="1">
    <source>
        <dbReference type="SAM" id="MobiDB-lite"/>
    </source>
</evidence>
<evidence type="ECO:0000313" key="2">
    <source>
        <dbReference type="EMBL" id="KAH7939294.1"/>
    </source>
</evidence>
<organism evidence="2 3">
    <name type="scientific">Rhipicephalus sanguineus</name>
    <name type="common">Brown dog tick</name>
    <name type="synonym">Ixodes sanguineus</name>
    <dbReference type="NCBI Taxonomy" id="34632"/>
    <lineage>
        <taxon>Eukaryota</taxon>
        <taxon>Metazoa</taxon>
        <taxon>Ecdysozoa</taxon>
        <taxon>Arthropoda</taxon>
        <taxon>Chelicerata</taxon>
        <taxon>Arachnida</taxon>
        <taxon>Acari</taxon>
        <taxon>Parasitiformes</taxon>
        <taxon>Ixodida</taxon>
        <taxon>Ixodoidea</taxon>
        <taxon>Ixodidae</taxon>
        <taxon>Rhipicephalinae</taxon>
        <taxon>Rhipicephalus</taxon>
        <taxon>Rhipicephalus</taxon>
    </lineage>
</organism>
<evidence type="ECO:0000313" key="3">
    <source>
        <dbReference type="Proteomes" id="UP000821837"/>
    </source>
</evidence>
<feature type="compositionally biased region" description="Low complexity" evidence="1">
    <location>
        <begin position="117"/>
        <end position="133"/>
    </location>
</feature>
<dbReference type="EMBL" id="JABSTV010001254">
    <property type="protein sequence ID" value="KAH7939294.1"/>
    <property type="molecule type" value="Genomic_DNA"/>
</dbReference>
<dbReference type="Proteomes" id="UP000821837">
    <property type="component" value="Chromosome 8"/>
</dbReference>
<dbReference type="OrthoDB" id="6514199at2759"/>
<feature type="compositionally biased region" description="Polar residues" evidence="1">
    <location>
        <begin position="247"/>
        <end position="258"/>
    </location>
</feature>
<name>A0A9D4SNZ2_RHISA</name>
<dbReference type="VEuPathDB" id="VectorBase:RSAN_039160"/>
<protein>
    <submittedName>
        <fullName evidence="2">Uncharacterized protein</fullName>
    </submittedName>
</protein>
<sequence>MADDKERRKKSPEGREKKSKGRDSGSNEEEPQRSPTMDATTSTRAQRASRSTGTQRASSKSPSSSSRSSSKSPMRQVGTAVLDALKRTPSPLELCCRTSSQKQEADPKRSSVRRKTSSPYEASSPSSAYSPAPLTVPKKSCLRQRTPSPQHKSPVDSPPRSDNPVPPKADRGTTTPCVAGFAEDAGGSEARSPPRVTFKDVKEGLMPPDDTLFRMFRFRGEVRERISVSDVEGEASMDAALPPLPTSMPSHGESTGSSVVVDVHKPPPTQQTPGSPHPDPPGIGEDMETDEVAEEAK</sequence>
<gene>
    <name evidence="2" type="ORF">HPB52_010137</name>
</gene>
<feature type="compositionally biased region" description="Polar residues" evidence="1">
    <location>
        <begin position="33"/>
        <end position="57"/>
    </location>
</feature>
<feature type="compositionally biased region" description="Basic and acidic residues" evidence="1">
    <location>
        <begin position="1"/>
        <end position="25"/>
    </location>
</feature>
<feature type="compositionally biased region" description="Acidic residues" evidence="1">
    <location>
        <begin position="285"/>
        <end position="297"/>
    </location>
</feature>
<dbReference type="AlphaFoldDB" id="A0A9D4SNZ2"/>
<feature type="compositionally biased region" description="Low complexity" evidence="1">
    <location>
        <begin position="58"/>
        <end position="73"/>
    </location>
</feature>
<dbReference type="OMA" id="FRMFRFR"/>
<feature type="region of interest" description="Disordered" evidence="1">
    <location>
        <begin position="229"/>
        <end position="297"/>
    </location>
</feature>
<accession>A0A9D4SNZ2</accession>
<feature type="compositionally biased region" description="Pro residues" evidence="1">
    <location>
        <begin position="266"/>
        <end position="281"/>
    </location>
</feature>
<keyword evidence="3" id="KW-1185">Reference proteome</keyword>
<feature type="region of interest" description="Disordered" evidence="1">
    <location>
        <begin position="1"/>
        <end position="208"/>
    </location>
</feature>
<comment type="caution">
    <text evidence="2">The sequence shown here is derived from an EMBL/GenBank/DDBJ whole genome shotgun (WGS) entry which is preliminary data.</text>
</comment>
<reference evidence="2" key="2">
    <citation type="submission" date="2021-09" db="EMBL/GenBank/DDBJ databases">
        <authorList>
            <person name="Jia N."/>
            <person name="Wang J."/>
            <person name="Shi W."/>
            <person name="Du L."/>
            <person name="Sun Y."/>
            <person name="Zhan W."/>
            <person name="Jiang J."/>
            <person name="Wang Q."/>
            <person name="Zhang B."/>
            <person name="Ji P."/>
            <person name="Sakyi L.B."/>
            <person name="Cui X."/>
            <person name="Yuan T."/>
            <person name="Jiang B."/>
            <person name="Yang W."/>
            <person name="Lam T.T.-Y."/>
            <person name="Chang Q."/>
            <person name="Ding S."/>
            <person name="Wang X."/>
            <person name="Zhu J."/>
            <person name="Ruan X."/>
            <person name="Zhao L."/>
            <person name="Wei J."/>
            <person name="Que T."/>
            <person name="Du C."/>
            <person name="Cheng J."/>
            <person name="Dai P."/>
            <person name="Han X."/>
            <person name="Huang E."/>
            <person name="Gao Y."/>
            <person name="Liu J."/>
            <person name="Shao H."/>
            <person name="Ye R."/>
            <person name="Li L."/>
            <person name="Wei W."/>
            <person name="Wang X."/>
            <person name="Wang C."/>
            <person name="Huo Q."/>
            <person name="Li W."/>
            <person name="Guo W."/>
            <person name="Chen H."/>
            <person name="Chen S."/>
            <person name="Zhou L."/>
            <person name="Zhou L."/>
            <person name="Ni X."/>
            <person name="Tian J."/>
            <person name="Zhou Y."/>
            <person name="Sheng Y."/>
            <person name="Liu T."/>
            <person name="Pan Y."/>
            <person name="Xia L."/>
            <person name="Li J."/>
            <person name="Zhao F."/>
            <person name="Cao W."/>
        </authorList>
    </citation>
    <scope>NUCLEOTIDE SEQUENCE</scope>
    <source>
        <strain evidence="2">Rsan-2018</strain>
        <tissue evidence="2">Larvae</tissue>
    </source>
</reference>